<name>D0P2A5_PHYIT</name>
<dbReference type="GeneID" id="9480213"/>
<evidence type="ECO:0000313" key="2">
    <source>
        <dbReference type="Proteomes" id="UP000006643"/>
    </source>
</evidence>
<protein>
    <recommendedName>
        <fullName evidence="3">PiggyBac transposable element-derived protein domain-containing protein</fullName>
    </recommendedName>
</protein>
<keyword evidence="2" id="KW-1185">Reference proteome</keyword>
<dbReference type="Proteomes" id="UP000006643">
    <property type="component" value="Unassembled WGS sequence"/>
</dbReference>
<reference evidence="2" key="1">
    <citation type="journal article" date="2009" name="Nature">
        <title>Genome sequence and analysis of the Irish potato famine pathogen Phytophthora infestans.</title>
        <authorList>
            <consortium name="The Broad Institute Genome Sequencing Platform"/>
            <person name="Haas B.J."/>
            <person name="Kamoun S."/>
            <person name="Zody M.C."/>
            <person name="Jiang R.H."/>
            <person name="Handsaker R.E."/>
            <person name="Cano L.M."/>
            <person name="Grabherr M."/>
            <person name="Kodira C.D."/>
            <person name="Raffaele S."/>
            <person name="Torto-Alalibo T."/>
            <person name="Bozkurt T.O."/>
            <person name="Ah-Fong A.M."/>
            <person name="Alvarado L."/>
            <person name="Anderson V.L."/>
            <person name="Armstrong M.R."/>
            <person name="Avrova A."/>
            <person name="Baxter L."/>
            <person name="Beynon J."/>
            <person name="Boevink P.C."/>
            <person name="Bollmann S.R."/>
            <person name="Bos J.I."/>
            <person name="Bulone V."/>
            <person name="Cai G."/>
            <person name="Cakir C."/>
            <person name="Carrington J.C."/>
            <person name="Chawner M."/>
            <person name="Conti L."/>
            <person name="Costanzo S."/>
            <person name="Ewan R."/>
            <person name="Fahlgren N."/>
            <person name="Fischbach M.A."/>
            <person name="Fugelstad J."/>
            <person name="Gilroy E.M."/>
            <person name="Gnerre S."/>
            <person name="Green P.J."/>
            <person name="Grenville-Briggs L.J."/>
            <person name="Griffith J."/>
            <person name="Grunwald N.J."/>
            <person name="Horn K."/>
            <person name="Horner N.R."/>
            <person name="Hu C.H."/>
            <person name="Huitema E."/>
            <person name="Jeong D.H."/>
            <person name="Jones A.M."/>
            <person name="Jones J.D."/>
            <person name="Jones R.W."/>
            <person name="Karlsson E.K."/>
            <person name="Kunjeti S.G."/>
            <person name="Lamour K."/>
            <person name="Liu Z."/>
            <person name="Ma L."/>
            <person name="Maclean D."/>
            <person name="Chibucos M.C."/>
            <person name="McDonald H."/>
            <person name="McWalters J."/>
            <person name="Meijer H.J."/>
            <person name="Morgan W."/>
            <person name="Morris P.F."/>
            <person name="Munro C.A."/>
            <person name="O'Neill K."/>
            <person name="Ospina-Giraldo M."/>
            <person name="Pinzon A."/>
            <person name="Pritchard L."/>
            <person name="Ramsahoye B."/>
            <person name="Ren Q."/>
            <person name="Restrepo S."/>
            <person name="Roy S."/>
            <person name="Sadanandom A."/>
            <person name="Savidor A."/>
            <person name="Schornack S."/>
            <person name="Schwartz D.C."/>
            <person name="Schumann U.D."/>
            <person name="Schwessinger B."/>
            <person name="Seyer L."/>
            <person name="Sharpe T."/>
            <person name="Silvar C."/>
            <person name="Song J."/>
            <person name="Studholme D.J."/>
            <person name="Sykes S."/>
            <person name="Thines M."/>
            <person name="van de Vondervoort P.J."/>
            <person name="Phuntumart V."/>
            <person name="Wawra S."/>
            <person name="Weide R."/>
            <person name="Win J."/>
            <person name="Young C."/>
            <person name="Zhou S."/>
            <person name="Fry W."/>
            <person name="Meyers B.C."/>
            <person name="van West P."/>
            <person name="Ristaino J."/>
            <person name="Govers F."/>
            <person name="Birch P.R."/>
            <person name="Whisson S.C."/>
            <person name="Judelson H.S."/>
            <person name="Nusbaum C."/>
        </authorList>
    </citation>
    <scope>NUCLEOTIDE SEQUENCE [LARGE SCALE GENOMIC DNA]</scope>
    <source>
        <strain evidence="2">T30-4</strain>
    </source>
</reference>
<dbReference type="InParanoid" id="D0P2A5"/>
<dbReference type="RefSeq" id="XP_002895565.1">
    <property type="nucleotide sequence ID" value="XM_002895519.1"/>
</dbReference>
<organism evidence="1 2">
    <name type="scientific">Phytophthora infestans (strain T30-4)</name>
    <name type="common">Potato late blight agent</name>
    <dbReference type="NCBI Taxonomy" id="403677"/>
    <lineage>
        <taxon>Eukaryota</taxon>
        <taxon>Sar</taxon>
        <taxon>Stramenopiles</taxon>
        <taxon>Oomycota</taxon>
        <taxon>Peronosporomycetes</taxon>
        <taxon>Peronosporales</taxon>
        <taxon>Peronosporaceae</taxon>
        <taxon>Phytophthora</taxon>
    </lineage>
</organism>
<dbReference type="KEGG" id="pif:PITG_20741"/>
<dbReference type="VEuPathDB" id="FungiDB:PITG_20741"/>
<dbReference type="AlphaFoldDB" id="D0P2A5"/>
<dbReference type="HOGENOM" id="CLU_1745424_0_0_1"/>
<evidence type="ECO:0000313" key="1">
    <source>
        <dbReference type="EMBL" id="EEY55856.1"/>
    </source>
</evidence>
<gene>
    <name evidence="1" type="ORF">PITG_20741</name>
</gene>
<sequence length="150" mass="17307">MAHGRLWVPLDSVMVDSACQFSARTTTFLWPAHLQLGVRSLVKYFHLMYPMSTLQETIRLTNINLAMNSFRTIGPGDLFWWIAVYVNTPSNYASRFQMSRHCFEQILYALALSDNSQPDDPWDPIRPLMLGFNDRRKTHVSPGKIIDVDD</sequence>
<dbReference type="OrthoDB" id="116183at2759"/>
<proteinExistence type="predicted"/>
<dbReference type="OMA" id="MNSFRTI"/>
<accession>D0P2A5</accession>
<dbReference type="EMBL" id="DS028280">
    <property type="protein sequence ID" value="EEY55856.1"/>
    <property type="molecule type" value="Genomic_DNA"/>
</dbReference>
<evidence type="ECO:0008006" key="3">
    <source>
        <dbReference type="Google" id="ProtNLM"/>
    </source>
</evidence>